<evidence type="ECO:0000256" key="4">
    <source>
        <dbReference type="RuleBase" id="RU361117"/>
    </source>
</evidence>
<dbReference type="InterPro" id="IPR044651">
    <property type="entry name" value="OTSB-like"/>
</dbReference>
<dbReference type="SUPFAM" id="SSF56784">
    <property type="entry name" value="HAD-like"/>
    <property type="match status" value="1"/>
</dbReference>
<evidence type="ECO:0000256" key="3">
    <source>
        <dbReference type="ARBA" id="ARBA00022801"/>
    </source>
</evidence>
<evidence type="ECO:0000313" key="5">
    <source>
        <dbReference type="EMBL" id="ACM04469.1"/>
    </source>
</evidence>
<gene>
    <name evidence="5" type="primary">otsB</name>
    <name evidence="5" type="ordered locus">trd_0884</name>
</gene>
<dbReference type="InterPro" id="IPR036412">
    <property type="entry name" value="HAD-like_sf"/>
</dbReference>
<dbReference type="RefSeq" id="WP_012642264.1">
    <property type="nucleotide sequence ID" value="NC_011959.1"/>
</dbReference>
<dbReference type="AlphaFoldDB" id="B9KZG5"/>
<keyword evidence="4" id="KW-0479">Metal-binding</keyword>
<dbReference type="Pfam" id="PF02358">
    <property type="entry name" value="Trehalose_PPase"/>
    <property type="match status" value="1"/>
</dbReference>
<dbReference type="eggNOG" id="COG1877">
    <property type="taxonomic scope" value="Bacteria"/>
</dbReference>
<dbReference type="PANTHER" id="PTHR43768:SF3">
    <property type="entry name" value="TREHALOSE 6-PHOSPHATE PHOSPHATASE"/>
    <property type="match status" value="1"/>
</dbReference>
<dbReference type="GO" id="GO:0046872">
    <property type="term" value="F:metal ion binding"/>
    <property type="evidence" value="ECO:0007669"/>
    <property type="project" value="UniProtKB-KW"/>
</dbReference>
<proteinExistence type="inferred from homology"/>
<dbReference type="STRING" id="309801.trd_0884"/>
<evidence type="ECO:0000256" key="2">
    <source>
        <dbReference type="ARBA" id="ARBA00008770"/>
    </source>
</evidence>
<keyword evidence="4" id="KW-0460">Magnesium</keyword>
<organism evidence="5 6">
    <name type="scientific">Thermomicrobium roseum (strain ATCC 27502 / DSM 5159 / P-2)</name>
    <dbReference type="NCBI Taxonomy" id="309801"/>
    <lineage>
        <taxon>Bacteria</taxon>
        <taxon>Pseudomonadati</taxon>
        <taxon>Thermomicrobiota</taxon>
        <taxon>Thermomicrobia</taxon>
        <taxon>Thermomicrobiales</taxon>
        <taxon>Thermomicrobiaceae</taxon>
        <taxon>Thermomicrobium</taxon>
    </lineage>
</organism>
<dbReference type="UniPathway" id="UPA00299"/>
<dbReference type="PANTHER" id="PTHR43768">
    <property type="entry name" value="TREHALOSE 6-PHOSPHATE PHOSPHATASE"/>
    <property type="match status" value="1"/>
</dbReference>
<dbReference type="NCBIfam" id="TIGR01484">
    <property type="entry name" value="HAD-SF-IIB"/>
    <property type="match status" value="1"/>
</dbReference>
<dbReference type="HOGENOM" id="CLU_037265_0_0_0"/>
<comment type="cofactor">
    <cofactor evidence="4">
        <name>Mg(2+)</name>
        <dbReference type="ChEBI" id="CHEBI:18420"/>
    </cofactor>
</comment>
<comment type="catalytic activity">
    <reaction evidence="4">
        <text>alpha,alpha-trehalose 6-phosphate + H2O = alpha,alpha-trehalose + phosphate</text>
        <dbReference type="Rhea" id="RHEA:23420"/>
        <dbReference type="ChEBI" id="CHEBI:15377"/>
        <dbReference type="ChEBI" id="CHEBI:16551"/>
        <dbReference type="ChEBI" id="CHEBI:43474"/>
        <dbReference type="ChEBI" id="CHEBI:58429"/>
        <dbReference type="EC" id="3.1.3.12"/>
    </reaction>
</comment>
<comment type="function">
    <text evidence="4">Removes the phosphate from trehalose 6-phosphate to produce free trehalose.</text>
</comment>
<evidence type="ECO:0000256" key="1">
    <source>
        <dbReference type="ARBA" id="ARBA00005199"/>
    </source>
</evidence>
<comment type="pathway">
    <text evidence="1 4">Glycan biosynthesis; trehalose biosynthesis.</text>
</comment>
<dbReference type="Gene3D" id="3.30.70.1020">
    <property type="entry name" value="Trehalose-6-phosphate phosphatase related protein, domain 2"/>
    <property type="match status" value="1"/>
</dbReference>
<dbReference type="InterPro" id="IPR023214">
    <property type="entry name" value="HAD_sf"/>
</dbReference>
<dbReference type="NCBIfam" id="TIGR00685">
    <property type="entry name" value="T6PP"/>
    <property type="match status" value="1"/>
</dbReference>
<evidence type="ECO:0000313" key="6">
    <source>
        <dbReference type="Proteomes" id="UP000000447"/>
    </source>
</evidence>
<keyword evidence="6" id="KW-1185">Reference proteome</keyword>
<dbReference type="GO" id="GO:0004805">
    <property type="term" value="F:trehalose-phosphatase activity"/>
    <property type="evidence" value="ECO:0007669"/>
    <property type="project" value="UniProtKB-EC"/>
</dbReference>
<dbReference type="EC" id="3.1.3.12" evidence="4"/>
<dbReference type="EMBL" id="CP001275">
    <property type="protein sequence ID" value="ACM04469.1"/>
    <property type="molecule type" value="Genomic_DNA"/>
</dbReference>
<dbReference type="InterPro" id="IPR006379">
    <property type="entry name" value="HAD-SF_hydro_IIB"/>
</dbReference>
<comment type="similarity">
    <text evidence="2 4">Belongs to the trehalose phosphatase family.</text>
</comment>
<reference evidence="5 6" key="1">
    <citation type="journal article" date="2009" name="PLoS ONE">
        <title>Complete genome sequence of the aerobic CO-oxidizing thermophile Thermomicrobium roseum.</title>
        <authorList>
            <person name="Wu D."/>
            <person name="Raymond J."/>
            <person name="Wu M."/>
            <person name="Chatterji S."/>
            <person name="Ren Q."/>
            <person name="Graham J.E."/>
            <person name="Bryant D.A."/>
            <person name="Robb F."/>
            <person name="Colman A."/>
            <person name="Tallon L.J."/>
            <person name="Badger J.H."/>
            <person name="Madupu R."/>
            <person name="Ward N.L."/>
            <person name="Eisen J.A."/>
        </authorList>
    </citation>
    <scope>NUCLEOTIDE SEQUENCE [LARGE SCALE GENOMIC DNA]</scope>
    <source>
        <strain evidence="6">ATCC 27502 / DSM 5159 / P-2</strain>
    </source>
</reference>
<protein>
    <recommendedName>
        <fullName evidence="4">Trehalose 6-phosphate phosphatase</fullName>
        <ecNumber evidence="4">3.1.3.12</ecNumber>
    </recommendedName>
</protein>
<dbReference type="KEGG" id="tro:trd_0884"/>
<dbReference type="Gene3D" id="3.40.50.1000">
    <property type="entry name" value="HAD superfamily/HAD-like"/>
    <property type="match status" value="1"/>
</dbReference>
<accession>B9KZG5</accession>
<dbReference type="InterPro" id="IPR003337">
    <property type="entry name" value="Trehalose_PPase"/>
</dbReference>
<keyword evidence="3 4" id="KW-0378">Hydrolase</keyword>
<name>B9KZG5_THERP</name>
<dbReference type="GO" id="GO:0005992">
    <property type="term" value="P:trehalose biosynthetic process"/>
    <property type="evidence" value="ECO:0007669"/>
    <property type="project" value="UniProtKB-UniPathway"/>
</dbReference>
<dbReference type="Proteomes" id="UP000000447">
    <property type="component" value="Chromosome"/>
</dbReference>
<sequence>MESIVGAMLAVLDETGAGIITDFDGTLSPIVADPEKATVHPVARRALLRLVKTVSLVAIVSGRRASDVAGRLAVPGLVIVGNHGLEWLVGGHVEVAPEAEPWLGAVRAAAAEVQRLCPDVLVEDKALTVTIHLRRLRNVSRRRAVETVVRRVAGEYGLSIRQGREVLELRPPVPIDKGTAVDQLVTRYQLRAVVFAGDDVTDLDAMRLLVVRRASGQVHALLIGVWSSEAPPELKQLADLLVPGVDAFAAVLDELAHRLAELQ</sequence>